<evidence type="ECO:0000256" key="4">
    <source>
        <dbReference type="SAM" id="SignalP"/>
    </source>
</evidence>
<name>A0ABT9I1T8_9GAMM</name>
<keyword evidence="1" id="KW-0378">Hydrolase</keyword>
<accession>A0ABT9I1T8</accession>
<evidence type="ECO:0000256" key="2">
    <source>
        <dbReference type="ARBA" id="ARBA00022963"/>
    </source>
</evidence>
<sequence length="340" mass="37681">MNLKITNLCCASLMLFALFGSVQAFASSAMELKTTEVDFFNQQVNRPTKIKFWYQSGAEPCKTTICLSPKQRSHRVAIISHGAFGSPREMNWLGYALASQGWVVAGVAHYGESWVYGPENIDPSSAMRFWQRPQDVSFAIDSLSDKGLFNTSLKTDKVIMLGHSSGGFTSLAMAGANLEAGKSETYCASEKAKDDKGCHYGQQSKRKPMSDEMLKKIDLLQEQMRDERVVAVIALDPALGHAVSEQSLESIKVPTLILGSVENDFLPYIAHSKYYADHIQGANLVGIEQGAGHFVYIDKCDSEREVNGVSLCKDRESVDRKTIQKQILEHVFGFIYRNGL</sequence>
<dbReference type="Proteomes" id="UP001231109">
    <property type="component" value="Unassembled WGS sequence"/>
</dbReference>
<keyword evidence="3" id="KW-0443">Lipid metabolism</keyword>
<organism evidence="5 6">
    <name type="scientific">Rheinheimera baltica</name>
    <dbReference type="NCBI Taxonomy" id="67576"/>
    <lineage>
        <taxon>Bacteria</taxon>
        <taxon>Pseudomonadati</taxon>
        <taxon>Pseudomonadota</taxon>
        <taxon>Gammaproteobacteria</taxon>
        <taxon>Chromatiales</taxon>
        <taxon>Chromatiaceae</taxon>
        <taxon>Rheinheimera</taxon>
    </lineage>
</organism>
<dbReference type="InterPro" id="IPR029058">
    <property type="entry name" value="AB_hydrolase_fold"/>
</dbReference>
<comment type="caution">
    <text evidence="5">The sequence shown here is derived from an EMBL/GenBank/DDBJ whole genome shotgun (WGS) entry which is preliminary data.</text>
</comment>
<evidence type="ECO:0000313" key="6">
    <source>
        <dbReference type="Proteomes" id="UP001231109"/>
    </source>
</evidence>
<dbReference type="PANTHER" id="PTHR10272">
    <property type="entry name" value="PLATELET-ACTIVATING FACTOR ACETYLHYDROLASE"/>
    <property type="match status" value="1"/>
</dbReference>
<feature type="signal peptide" evidence="4">
    <location>
        <begin position="1"/>
        <end position="26"/>
    </location>
</feature>
<dbReference type="Gene3D" id="3.40.50.1820">
    <property type="entry name" value="alpha/beta hydrolase"/>
    <property type="match status" value="1"/>
</dbReference>
<reference evidence="5 6" key="1">
    <citation type="submission" date="2022-11" db="EMBL/GenBank/DDBJ databases">
        <title>Viruses from the air-sea interface of a natural surface slick.</title>
        <authorList>
            <person name="Rahlff J."/>
            <person name="Holmfeldt K."/>
        </authorList>
    </citation>
    <scope>NUCLEOTIDE SEQUENCE [LARGE SCALE GENOMIC DNA]</scope>
    <source>
        <strain evidence="5 6">SMS4</strain>
    </source>
</reference>
<dbReference type="RefSeq" id="WP_305976685.1">
    <property type="nucleotide sequence ID" value="NZ_JAPJDY010000010.1"/>
</dbReference>
<keyword evidence="4" id="KW-0732">Signal</keyword>
<dbReference type="SUPFAM" id="SSF53474">
    <property type="entry name" value="alpha/beta-Hydrolases"/>
    <property type="match status" value="1"/>
</dbReference>
<keyword evidence="6" id="KW-1185">Reference proteome</keyword>
<evidence type="ECO:0000256" key="3">
    <source>
        <dbReference type="ARBA" id="ARBA00023098"/>
    </source>
</evidence>
<feature type="chain" id="PRO_5045370279" description="Lipoprotein signal peptide" evidence="4">
    <location>
        <begin position="27"/>
        <end position="340"/>
    </location>
</feature>
<protein>
    <recommendedName>
        <fullName evidence="7">Lipoprotein signal peptide</fullName>
    </recommendedName>
</protein>
<keyword evidence="2" id="KW-0442">Lipid degradation</keyword>
<gene>
    <name evidence="5" type="ORF">ORJ04_15310</name>
</gene>
<dbReference type="PIRSF" id="PIRSF031982">
    <property type="entry name" value="UCP031982_abhydr"/>
    <property type="match status" value="1"/>
</dbReference>
<dbReference type="EMBL" id="JAPJDZ010000044">
    <property type="protein sequence ID" value="MDP5137323.1"/>
    <property type="molecule type" value="Genomic_DNA"/>
</dbReference>
<evidence type="ECO:0000313" key="5">
    <source>
        <dbReference type="EMBL" id="MDP5137323.1"/>
    </source>
</evidence>
<dbReference type="PANTHER" id="PTHR10272:SF0">
    <property type="entry name" value="PLATELET-ACTIVATING FACTOR ACETYLHYDROLASE"/>
    <property type="match status" value="1"/>
</dbReference>
<evidence type="ECO:0000256" key="1">
    <source>
        <dbReference type="ARBA" id="ARBA00022801"/>
    </source>
</evidence>
<evidence type="ECO:0008006" key="7">
    <source>
        <dbReference type="Google" id="ProtNLM"/>
    </source>
</evidence>
<dbReference type="InterPro" id="IPR016986">
    <property type="entry name" value="UCP031982_abhydr"/>
</dbReference>
<proteinExistence type="predicted"/>